<evidence type="ECO:0000256" key="2">
    <source>
        <dbReference type="ARBA" id="ARBA00007362"/>
    </source>
</evidence>
<evidence type="ECO:0000256" key="6">
    <source>
        <dbReference type="ARBA" id="ARBA00022556"/>
    </source>
</evidence>
<keyword evidence="10" id="KW-0443">Lipid metabolism</keyword>
<evidence type="ECO:0000256" key="1">
    <source>
        <dbReference type="ARBA" id="ARBA00004651"/>
    </source>
</evidence>
<proteinExistence type="inferred from homology"/>
<keyword evidence="8" id="KW-0448">Lipopolysaccharide biosynthesis</keyword>
<keyword evidence="7 12" id="KW-0812">Transmembrane</keyword>
<keyword evidence="4" id="KW-0444">Lipid biosynthesis</keyword>
<keyword evidence="15" id="KW-1185">Reference proteome</keyword>
<feature type="transmembrane region" description="Helical" evidence="12">
    <location>
        <begin position="69"/>
        <end position="89"/>
    </location>
</feature>
<keyword evidence="9 12" id="KW-1133">Transmembrane helix</keyword>
<evidence type="ECO:0000256" key="10">
    <source>
        <dbReference type="ARBA" id="ARBA00023098"/>
    </source>
</evidence>
<keyword evidence="5" id="KW-0997">Cell inner membrane</keyword>
<dbReference type="InterPro" id="IPR000620">
    <property type="entry name" value="EamA_dom"/>
</dbReference>
<evidence type="ECO:0000313" key="14">
    <source>
        <dbReference type="EMBL" id="NOU66244.1"/>
    </source>
</evidence>
<feature type="domain" description="EamA" evidence="13">
    <location>
        <begin position="28"/>
        <end position="113"/>
    </location>
</feature>
<name>A0ABX1XE63_9BACL</name>
<dbReference type="PANTHER" id="PTHR30561">
    <property type="entry name" value="SMR FAMILY PROTON-DEPENDENT DRUG EFFLUX TRANSPORTER SUGE"/>
    <property type="match status" value="1"/>
</dbReference>
<feature type="transmembrane region" description="Helical" evidence="12">
    <location>
        <begin position="95"/>
        <end position="112"/>
    </location>
</feature>
<evidence type="ECO:0000256" key="4">
    <source>
        <dbReference type="ARBA" id="ARBA00022516"/>
    </source>
</evidence>
<comment type="caution">
    <text evidence="14">The sequence shown here is derived from an EMBL/GenBank/DDBJ whole genome shotgun (WGS) entry which is preliminary data.</text>
</comment>
<dbReference type="SUPFAM" id="SSF103481">
    <property type="entry name" value="Multidrug resistance efflux transporter EmrE"/>
    <property type="match status" value="1"/>
</dbReference>
<evidence type="ECO:0000256" key="12">
    <source>
        <dbReference type="SAM" id="Phobius"/>
    </source>
</evidence>
<dbReference type="Gene3D" id="1.10.3730.20">
    <property type="match status" value="1"/>
</dbReference>
<dbReference type="Proteomes" id="UP000653578">
    <property type="component" value="Unassembled WGS sequence"/>
</dbReference>
<dbReference type="PANTHER" id="PTHR30561:SF9">
    <property type="entry name" value="4-AMINO-4-DEOXY-L-ARABINOSE-PHOSPHOUNDECAPRENOL FLIPPASE SUBUNIT ARNF-RELATED"/>
    <property type="match status" value="1"/>
</dbReference>
<evidence type="ECO:0000259" key="13">
    <source>
        <dbReference type="Pfam" id="PF00892"/>
    </source>
</evidence>
<dbReference type="Pfam" id="PF00892">
    <property type="entry name" value="EamA"/>
    <property type="match status" value="1"/>
</dbReference>
<comment type="subcellular location">
    <subcellularLocation>
        <location evidence="1">Cell membrane</location>
        <topology evidence="1">Multi-pass membrane protein</topology>
    </subcellularLocation>
</comment>
<evidence type="ECO:0000256" key="8">
    <source>
        <dbReference type="ARBA" id="ARBA00022985"/>
    </source>
</evidence>
<evidence type="ECO:0000256" key="3">
    <source>
        <dbReference type="ARBA" id="ARBA00022475"/>
    </source>
</evidence>
<dbReference type="InterPro" id="IPR000390">
    <property type="entry name" value="Small_drug/metabolite_transptr"/>
</dbReference>
<evidence type="ECO:0000256" key="9">
    <source>
        <dbReference type="ARBA" id="ARBA00022989"/>
    </source>
</evidence>
<evidence type="ECO:0000256" key="5">
    <source>
        <dbReference type="ARBA" id="ARBA00022519"/>
    </source>
</evidence>
<keyword evidence="11 12" id="KW-0472">Membrane</keyword>
<dbReference type="EMBL" id="WHNY01000060">
    <property type="protein sequence ID" value="NOU66244.1"/>
    <property type="molecule type" value="Genomic_DNA"/>
</dbReference>
<gene>
    <name evidence="14" type="ORF">GC096_19575</name>
</gene>
<organism evidence="14 15">
    <name type="scientific">Paenibacillus plantarum</name>
    <dbReference type="NCBI Taxonomy" id="2654975"/>
    <lineage>
        <taxon>Bacteria</taxon>
        <taxon>Bacillati</taxon>
        <taxon>Bacillota</taxon>
        <taxon>Bacilli</taxon>
        <taxon>Bacillales</taxon>
        <taxon>Paenibacillaceae</taxon>
        <taxon>Paenibacillus</taxon>
    </lineage>
</organism>
<keyword evidence="6" id="KW-0441">Lipid A biosynthesis</keyword>
<evidence type="ECO:0000256" key="11">
    <source>
        <dbReference type="ARBA" id="ARBA00023136"/>
    </source>
</evidence>
<dbReference type="InterPro" id="IPR037185">
    <property type="entry name" value="EmrE-like"/>
</dbReference>
<keyword evidence="3" id="KW-1003">Cell membrane</keyword>
<reference evidence="14 15" key="1">
    <citation type="submission" date="2019-10" db="EMBL/GenBank/DDBJ databases">
        <title>Description of Paenibacillus humi sp. nov.</title>
        <authorList>
            <person name="Carlier A."/>
            <person name="Qi S."/>
        </authorList>
    </citation>
    <scope>NUCLEOTIDE SEQUENCE [LARGE SCALE GENOMIC DNA]</scope>
    <source>
        <strain evidence="14 15">LMG 31461</strain>
    </source>
</reference>
<evidence type="ECO:0000313" key="15">
    <source>
        <dbReference type="Proteomes" id="UP000653578"/>
    </source>
</evidence>
<protein>
    <submittedName>
        <fullName evidence="14">EamA family transporter</fullName>
    </submittedName>
</protein>
<accession>A0ABX1XE63</accession>
<sequence>MKIIILTLINITLLATGQILWKIGLKNTELTLKNVLGLFSSPLILSGLILYGVATIVWFKILSIGKLSVVYPLQSISYAIVIILAWIIFKEEVTLTRWIGCVVILIGIYLISMEK</sequence>
<feature type="transmembrane region" description="Helical" evidence="12">
    <location>
        <begin position="41"/>
        <end position="62"/>
    </location>
</feature>
<comment type="similarity">
    <text evidence="2">Belongs to the EamA transporter family.</text>
</comment>
<evidence type="ECO:0000256" key="7">
    <source>
        <dbReference type="ARBA" id="ARBA00022692"/>
    </source>
</evidence>